<dbReference type="GeneID" id="111284075"/>
<feature type="domain" description="Disease resistance protein At4g27190-like leucine-rich repeats" evidence="2">
    <location>
        <begin position="493"/>
        <end position="595"/>
    </location>
</feature>
<dbReference type="InterPro" id="IPR001611">
    <property type="entry name" value="Leu-rich_rpt"/>
</dbReference>
<keyword evidence="3" id="KW-1185">Reference proteome</keyword>
<dbReference type="KEGG" id="dzi:111284075"/>
<evidence type="ECO:0000313" key="3">
    <source>
        <dbReference type="Proteomes" id="UP000515121"/>
    </source>
</evidence>
<dbReference type="PANTHER" id="PTHR33463:SF203">
    <property type="entry name" value="AAA+ ATPASE DOMAIN-CONTAINING PROTEIN"/>
    <property type="match status" value="1"/>
</dbReference>
<sequence length="793" mass="89694">MGSIKEVRSEVLAAMDILKDSCLLLNCGERHVKMHDLVRDVALWIASNRTEFSFMIKSDVVELWPKDESFEPYKAVSFKTSRIVELPKGLLCPNLKILVLGGDEKMTTSSEFFEGMTALKVCALNSRLISPDAFQFQTNLTTLHLESCKLLDISVLGQLKKLEVLSFSCSDIKELPEEIVQEESYACLSELDSLSNLIVLSLEVSSEHVPRDFVFRKLQRFYVCIGFAFSDSYGLKMDSEICPFSRSLKIEGSVIEACKQLFGDTKSLNLKDMVGYPNLVPSLEWGQVVFSKLTSLGIESCEHMKCLIDTTKQQIAELRSIQQGPSDRVSLQSLKLVRIDNCNKLRYLFPTSVAESLAQLEELHIYHCSELEEIIPKTEVANINLQSLRKVYVRGCNNLTSLSSLSHGQILEKLSTLKIRDCSRLEYTFPISMAEGLPQLHKVTLRGLPEFKGRNGNDIVLTLPSLQELKMRECPQFIISGKIQVLKLEDMRERKQLCNMIVPELRQKLPNMEYLTIINFEELFDSGYNLSSLRELELIDLPKLQMAWKDPIEVVNFQNLTQLNVCTCGRLRYIFSLIIARNLPQLSSLWIHECEELEQIIGKDGQTSSEGHHLQSICFPNLIEIRLSSCENLKCLFPVSVDLPKLQALLVNNVSKLEKVFEQSGDEANGSDEKENVIQLPQLATLDLLTLPNLVSFSPAGYHFVFPSLQFLSVSGCPNITTSFSVDSEQSGHAKTEAIRSIDENIIEDSTTAQQTTWPIGSDIEWYRPWSGRHTFSEEEDEEMNMSSEDASE</sequence>
<dbReference type="AlphaFoldDB" id="A0A6P5XK44"/>
<protein>
    <submittedName>
        <fullName evidence="4">Probable disease resistance protein At4g27220</fullName>
    </submittedName>
</protein>
<feature type="domain" description="Disease resistance protein At4g27190-like leucine-rich repeats" evidence="2">
    <location>
        <begin position="612"/>
        <end position="726"/>
    </location>
</feature>
<dbReference type="SUPFAM" id="SSF52047">
    <property type="entry name" value="RNI-like"/>
    <property type="match status" value="1"/>
</dbReference>
<evidence type="ECO:0000259" key="2">
    <source>
        <dbReference type="Pfam" id="PF23247"/>
    </source>
</evidence>
<keyword evidence="1" id="KW-0611">Plant defense</keyword>
<evidence type="ECO:0000256" key="1">
    <source>
        <dbReference type="ARBA" id="ARBA00022821"/>
    </source>
</evidence>
<dbReference type="InterPro" id="IPR050905">
    <property type="entry name" value="Plant_NBS-LRR"/>
</dbReference>
<accession>A0A6P5XK44</accession>
<name>A0A6P5XK44_DURZI</name>
<dbReference type="RefSeq" id="XP_022728545.1">
    <property type="nucleotide sequence ID" value="XM_022872810.1"/>
</dbReference>
<dbReference type="Gene3D" id="3.80.10.10">
    <property type="entry name" value="Ribonuclease Inhibitor"/>
    <property type="match status" value="3"/>
</dbReference>
<dbReference type="PANTHER" id="PTHR33463">
    <property type="entry name" value="NB-ARC DOMAIN-CONTAINING PROTEIN-RELATED"/>
    <property type="match status" value="1"/>
</dbReference>
<dbReference type="InterPro" id="IPR057135">
    <property type="entry name" value="At4g27190-like_LRR"/>
</dbReference>
<proteinExistence type="predicted"/>
<dbReference type="SUPFAM" id="SSF52058">
    <property type="entry name" value="L domain-like"/>
    <property type="match status" value="1"/>
</dbReference>
<feature type="domain" description="Disease resistance protein At4g27190-like leucine-rich repeats" evidence="2">
    <location>
        <begin position="370"/>
        <end position="422"/>
    </location>
</feature>
<dbReference type="OrthoDB" id="3794806at2759"/>
<dbReference type="PROSITE" id="PS51450">
    <property type="entry name" value="LRR"/>
    <property type="match status" value="1"/>
</dbReference>
<feature type="domain" description="Disease resistance protein At4g27190-like leucine-rich repeats" evidence="2">
    <location>
        <begin position="313"/>
        <end position="368"/>
    </location>
</feature>
<dbReference type="Proteomes" id="UP000515121">
    <property type="component" value="Unplaced"/>
</dbReference>
<dbReference type="Pfam" id="PF23247">
    <property type="entry name" value="LRR_RPS2"/>
    <property type="match status" value="4"/>
</dbReference>
<gene>
    <name evidence="4" type="primary">LOC111284075</name>
</gene>
<dbReference type="InterPro" id="IPR032675">
    <property type="entry name" value="LRR_dom_sf"/>
</dbReference>
<organism evidence="3 4">
    <name type="scientific">Durio zibethinus</name>
    <name type="common">Durian</name>
    <dbReference type="NCBI Taxonomy" id="66656"/>
    <lineage>
        <taxon>Eukaryota</taxon>
        <taxon>Viridiplantae</taxon>
        <taxon>Streptophyta</taxon>
        <taxon>Embryophyta</taxon>
        <taxon>Tracheophyta</taxon>
        <taxon>Spermatophyta</taxon>
        <taxon>Magnoliopsida</taxon>
        <taxon>eudicotyledons</taxon>
        <taxon>Gunneridae</taxon>
        <taxon>Pentapetalae</taxon>
        <taxon>rosids</taxon>
        <taxon>malvids</taxon>
        <taxon>Malvales</taxon>
        <taxon>Malvaceae</taxon>
        <taxon>Helicteroideae</taxon>
        <taxon>Durio</taxon>
    </lineage>
</organism>
<evidence type="ECO:0000313" key="4">
    <source>
        <dbReference type="RefSeq" id="XP_022728545.1"/>
    </source>
</evidence>
<reference evidence="4" key="1">
    <citation type="submission" date="2025-08" db="UniProtKB">
        <authorList>
            <consortium name="RefSeq"/>
        </authorList>
    </citation>
    <scope>IDENTIFICATION</scope>
    <source>
        <tissue evidence="4">Fruit stalk</tissue>
    </source>
</reference>